<proteinExistence type="predicted"/>
<evidence type="ECO:0000313" key="3">
    <source>
        <dbReference type="Proteomes" id="UP001066276"/>
    </source>
</evidence>
<gene>
    <name evidence="2" type="ORF">NDU88_004114</name>
</gene>
<evidence type="ECO:0000256" key="1">
    <source>
        <dbReference type="SAM" id="MobiDB-lite"/>
    </source>
</evidence>
<sequence length="324" mass="35067">MDASNWVIEALKVLQEEGREDLLQQGMLEQEWVGLKRPKRASSEGVAAAVMACSSPLSSSKKFKQKSVMGRKYTESGGDFALEKCLAGSDSPWRIVGARRGGTRFVRRAGASIRQRVASRGRGAAELCAVAAVGRMGAEARVHAPVSLKKEQRKATVRSDRHSGESRLHCSPGNLPRGEERMDISGIGRRVILEKRSSVGRTMVKDMGVQTGNSAKDQVVPKDANLKVSVSVTSSSKAEPERLALNQGAVRRAGGVLVMKERREDAVRFIMQQIELGLSAVSISGTLSGISFYARRREATGDAAGERYMVAEAEAPVTMKQLLE</sequence>
<protein>
    <submittedName>
        <fullName evidence="2">Uncharacterized protein</fullName>
    </submittedName>
</protein>
<evidence type="ECO:0000313" key="2">
    <source>
        <dbReference type="EMBL" id="KAJ1106714.1"/>
    </source>
</evidence>
<feature type="compositionally biased region" description="Basic and acidic residues" evidence="1">
    <location>
        <begin position="157"/>
        <end position="168"/>
    </location>
</feature>
<keyword evidence="3" id="KW-1185">Reference proteome</keyword>
<dbReference type="Proteomes" id="UP001066276">
    <property type="component" value="Chromosome 9"/>
</dbReference>
<reference evidence="2" key="1">
    <citation type="journal article" date="2022" name="bioRxiv">
        <title>Sequencing and chromosome-scale assembly of the giantPleurodeles waltlgenome.</title>
        <authorList>
            <person name="Brown T."/>
            <person name="Elewa A."/>
            <person name="Iarovenko S."/>
            <person name="Subramanian E."/>
            <person name="Araus A.J."/>
            <person name="Petzold A."/>
            <person name="Susuki M."/>
            <person name="Suzuki K.-i.T."/>
            <person name="Hayashi T."/>
            <person name="Toyoda A."/>
            <person name="Oliveira C."/>
            <person name="Osipova E."/>
            <person name="Leigh N.D."/>
            <person name="Simon A."/>
            <person name="Yun M.H."/>
        </authorList>
    </citation>
    <scope>NUCLEOTIDE SEQUENCE</scope>
    <source>
        <strain evidence="2">20211129_DDA</strain>
        <tissue evidence="2">Liver</tissue>
    </source>
</reference>
<comment type="caution">
    <text evidence="2">The sequence shown here is derived from an EMBL/GenBank/DDBJ whole genome shotgun (WGS) entry which is preliminary data.</text>
</comment>
<dbReference type="AlphaFoldDB" id="A0AAV7MWB2"/>
<name>A0AAV7MWB2_PLEWA</name>
<organism evidence="2 3">
    <name type="scientific">Pleurodeles waltl</name>
    <name type="common">Iberian ribbed newt</name>
    <dbReference type="NCBI Taxonomy" id="8319"/>
    <lineage>
        <taxon>Eukaryota</taxon>
        <taxon>Metazoa</taxon>
        <taxon>Chordata</taxon>
        <taxon>Craniata</taxon>
        <taxon>Vertebrata</taxon>
        <taxon>Euteleostomi</taxon>
        <taxon>Amphibia</taxon>
        <taxon>Batrachia</taxon>
        <taxon>Caudata</taxon>
        <taxon>Salamandroidea</taxon>
        <taxon>Salamandridae</taxon>
        <taxon>Pleurodelinae</taxon>
        <taxon>Pleurodeles</taxon>
    </lineage>
</organism>
<feature type="region of interest" description="Disordered" evidence="1">
    <location>
        <begin position="157"/>
        <end position="181"/>
    </location>
</feature>
<dbReference type="EMBL" id="JANPWB010000013">
    <property type="protein sequence ID" value="KAJ1106714.1"/>
    <property type="molecule type" value="Genomic_DNA"/>
</dbReference>
<accession>A0AAV7MWB2</accession>